<feature type="domain" description="Transcription regulator PadR N-terminal" evidence="1">
    <location>
        <begin position="17"/>
        <end position="89"/>
    </location>
</feature>
<dbReference type="Proteomes" id="UP000034290">
    <property type="component" value="Unassembled WGS sequence"/>
</dbReference>
<dbReference type="Gene3D" id="1.10.10.10">
    <property type="entry name" value="Winged helix-like DNA-binding domain superfamily/Winged helix DNA-binding domain"/>
    <property type="match status" value="1"/>
</dbReference>
<dbReference type="InterPro" id="IPR052509">
    <property type="entry name" value="Metal_resp_DNA-bind_regulator"/>
</dbReference>
<protein>
    <submittedName>
        <fullName evidence="2">Transcriptional regulator PadR family protein</fullName>
    </submittedName>
</protein>
<dbReference type="InterPro" id="IPR036388">
    <property type="entry name" value="WH-like_DNA-bd_sf"/>
</dbReference>
<dbReference type="PATRIC" id="fig|1618650.3.peg.562"/>
<dbReference type="Pfam" id="PF03551">
    <property type="entry name" value="PadR"/>
    <property type="match status" value="1"/>
</dbReference>
<dbReference type="EMBL" id="LCRM01000059">
    <property type="protein sequence ID" value="KKW34897.1"/>
    <property type="molecule type" value="Genomic_DNA"/>
</dbReference>
<comment type="caution">
    <text evidence="2">The sequence shown here is derived from an EMBL/GenBank/DDBJ whole genome shotgun (WGS) entry which is preliminary data.</text>
</comment>
<organism evidence="2 3">
    <name type="scientific">Candidatus Giovannonibacteria bacterium GW2011_GWA2_53_7</name>
    <dbReference type="NCBI Taxonomy" id="1618650"/>
    <lineage>
        <taxon>Bacteria</taxon>
        <taxon>Candidatus Giovannoniibacteriota</taxon>
    </lineage>
</organism>
<dbReference type="PANTHER" id="PTHR33169">
    <property type="entry name" value="PADR-FAMILY TRANSCRIPTIONAL REGULATOR"/>
    <property type="match status" value="1"/>
</dbReference>
<accession>A0A0G2A229</accession>
<evidence type="ECO:0000259" key="1">
    <source>
        <dbReference type="Pfam" id="PF03551"/>
    </source>
</evidence>
<dbReference type="AlphaFoldDB" id="A0A0G2A229"/>
<evidence type="ECO:0000313" key="2">
    <source>
        <dbReference type="EMBL" id="KKW34897.1"/>
    </source>
</evidence>
<dbReference type="NCBIfam" id="TIGR03433">
    <property type="entry name" value="padR_acidobact"/>
    <property type="match status" value="1"/>
</dbReference>
<name>A0A0G2A229_9BACT</name>
<reference evidence="2 3" key="1">
    <citation type="journal article" date="2015" name="Nature">
        <title>rRNA introns, odd ribosomes, and small enigmatic genomes across a large radiation of phyla.</title>
        <authorList>
            <person name="Brown C.T."/>
            <person name="Hug L.A."/>
            <person name="Thomas B.C."/>
            <person name="Sharon I."/>
            <person name="Castelle C.J."/>
            <person name="Singh A."/>
            <person name="Wilkins M.J."/>
            <person name="Williams K.H."/>
            <person name="Banfield J.F."/>
        </authorList>
    </citation>
    <scope>NUCLEOTIDE SEQUENCE [LARGE SCALE GENOMIC DNA]</scope>
</reference>
<dbReference type="InterPro" id="IPR036390">
    <property type="entry name" value="WH_DNA-bd_sf"/>
</dbReference>
<sequence length="107" mass="12158">MTKINKELLKGSSDILLLKILADKPLYGYEIAKQIKQLSDDVLAMGEGTLYPLLHRLEQAKLLESFWQDANGRKRKYYALTAQGKKILETKTAEWKAFTEAINSIVS</sequence>
<proteinExistence type="predicted"/>
<gene>
    <name evidence="2" type="ORF">UY81_C0059G0002</name>
</gene>
<dbReference type="PANTHER" id="PTHR33169:SF14">
    <property type="entry name" value="TRANSCRIPTIONAL REGULATOR RV3488"/>
    <property type="match status" value="1"/>
</dbReference>
<dbReference type="InterPro" id="IPR017799">
    <property type="entry name" value="Tscrpt_reg_PadR_acidobac-type"/>
</dbReference>
<dbReference type="SUPFAM" id="SSF46785">
    <property type="entry name" value="Winged helix' DNA-binding domain"/>
    <property type="match status" value="1"/>
</dbReference>
<dbReference type="InterPro" id="IPR005149">
    <property type="entry name" value="Tscrpt_reg_PadR_N"/>
</dbReference>
<evidence type="ECO:0000313" key="3">
    <source>
        <dbReference type="Proteomes" id="UP000034290"/>
    </source>
</evidence>